<feature type="chain" id="PRO_5040318251" evidence="2">
    <location>
        <begin position="20"/>
        <end position="431"/>
    </location>
</feature>
<accession>A0A9N8H767</accession>
<evidence type="ECO:0000313" key="3">
    <source>
        <dbReference type="EMBL" id="CAB9502287.1"/>
    </source>
</evidence>
<protein>
    <submittedName>
        <fullName evidence="3">Multiple epidermal growth factor-like domains protein</fullName>
    </submittedName>
</protein>
<proteinExistence type="predicted"/>
<sequence>MKITLLKLILASTASLASARVGDPDNQDQGLRQVQGCGGNRDRCTFLTNACCSGFSCHIDGECHRYPRQDGDPCLPWMAQCASGLTCDVTDMECRAMGTAQGDRCNFSRPCAAGTSLSCDFRENKCMLPGALNQYCHSSRPCGVGLECQVSTQSCRYPSLENQSCSLTESCVAGLNCDLTSMICRGPSGLGGTCHLSRTCINGLHCDLDSQTCKNAVGVGGTCDTYVPCADGLWCDGATDTCEVKPSPCELEGEGCDDKQAQNTVGVKPAGGNGGEGVVCNMATGGCTGAPSLVPSQLPTQAPTLSLVPSGAPSLEPSDAPVTPAPTYESMQKCDLSNPDCADMDKLPVDAPGVPEVPDGRYGDEGIVPVDDEDDLDTPYAGGQGEPLVRKGRKGPKGVSSGPGEGQGPPLARGKKGSRGATGGPQYATEP</sequence>
<reference evidence="3" key="1">
    <citation type="submission" date="2020-06" db="EMBL/GenBank/DDBJ databases">
        <authorList>
            <consortium name="Plant Systems Biology data submission"/>
        </authorList>
    </citation>
    <scope>NUCLEOTIDE SEQUENCE</scope>
    <source>
        <strain evidence="3">D6</strain>
    </source>
</reference>
<evidence type="ECO:0000256" key="1">
    <source>
        <dbReference type="SAM" id="MobiDB-lite"/>
    </source>
</evidence>
<dbReference type="EMBL" id="CAICTM010000131">
    <property type="protein sequence ID" value="CAB9502287.1"/>
    <property type="molecule type" value="Genomic_DNA"/>
</dbReference>
<name>A0A9N8H767_9STRA</name>
<feature type="signal peptide" evidence="2">
    <location>
        <begin position="1"/>
        <end position="19"/>
    </location>
</feature>
<comment type="caution">
    <text evidence="3">The sequence shown here is derived from an EMBL/GenBank/DDBJ whole genome shotgun (WGS) entry which is preliminary data.</text>
</comment>
<organism evidence="3 4">
    <name type="scientific">Seminavis robusta</name>
    <dbReference type="NCBI Taxonomy" id="568900"/>
    <lineage>
        <taxon>Eukaryota</taxon>
        <taxon>Sar</taxon>
        <taxon>Stramenopiles</taxon>
        <taxon>Ochrophyta</taxon>
        <taxon>Bacillariophyta</taxon>
        <taxon>Bacillariophyceae</taxon>
        <taxon>Bacillariophycidae</taxon>
        <taxon>Naviculales</taxon>
        <taxon>Naviculaceae</taxon>
        <taxon>Seminavis</taxon>
    </lineage>
</organism>
<evidence type="ECO:0000256" key="2">
    <source>
        <dbReference type="SAM" id="SignalP"/>
    </source>
</evidence>
<keyword evidence="4" id="KW-1185">Reference proteome</keyword>
<gene>
    <name evidence="3" type="ORF">SEMRO_132_G062720.1</name>
</gene>
<feature type="region of interest" description="Disordered" evidence="1">
    <location>
        <begin position="347"/>
        <end position="431"/>
    </location>
</feature>
<feature type="region of interest" description="Disordered" evidence="1">
    <location>
        <begin position="309"/>
        <end position="332"/>
    </location>
</feature>
<dbReference type="AlphaFoldDB" id="A0A9N8H767"/>
<evidence type="ECO:0000313" key="4">
    <source>
        <dbReference type="Proteomes" id="UP001153069"/>
    </source>
</evidence>
<keyword evidence="2" id="KW-0732">Signal</keyword>
<dbReference type="Proteomes" id="UP001153069">
    <property type="component" value="Unassembled WGS sequence"/>
</dbReference>